<dbReference type="InterPro" id="IPR010297">
    <property type="entry name" value="DUF900_hydrolase"/>
</dbReference>
<organism evidence="1 2">
    <name type="scientific">Litoreibacter ascidiaceicola</name>
    <dbReference type="NCBI Taxonomy" id="1486859"/>
    <lineage>
        <taxon>Bacteria</taxon>
        <taxon>Pseudomonadati</taxon>
        <taxon>Pseudomonadota</taxon>
        <taxon>Alphaproteobacteria</taxon>
        <taxon>Rhodobacterales</taxon>
        <taxon>Roseobacteraceae</taxon>
        <taxon>Litoreibacter</taxon>
    </lineage>
</organism>
<dbReference type="AlphaFoldDB" id="A0A1M5BPV0"/>
<dbReference type="PANTHER" id="PTHR36513">
    <property type="entry name" value="ABC TRANSMEMBRANE TYPE-1 DOMAIN-CONTAINING PROTEIN"/>
    <property type="match status" value="1"/>
</dbReference>
<reference evidence="2" key="1">
    <citation type="submission" date="2016-11" db="EMBL/GenBank/DDBJ databases">
        <authorList>
            <person name="Varghese N."/>
            <person name="Submissions S."/>
        </authorList>
    </citation>
    <scope>NUCLEOTIDE SEQUENCE [LARGE SCALE GENOMIC DNA]</scope>
    <source>
        <strain evidence="2">DSM 100566</strain>
    </source>
</reference>
<accession>A0A1M5BPV0</accession>
<dbReference type="PANTHER" id="PTHR36513:SF1">
    <property type="entry name" value="TRANSMEMBRANE PROTEIN"/>
    <property type="match status" value="1"/>
</dbReference>
<dbReference type="Gene3D" id="3.40.50.1820">
    <property type="entry name" value="alpha/beta hydrolase"/>
    <property type="match status" value="1"/>
</dbReference>
<proteinExistence type="predicted"/>
<dbReference type="Pfam" id="PF05990">
    <property type="entry name" value="DUF900"/>
    <property type="match status" value="1"/>
</dbReference>
<dbReference type="OrthoDB" id="9797755at2"/>
<name>A0A1M5BPV0_9RHOB</name>
<dbReference type="InterPro" id="IPR029058">
    <property type="entry name" value="AB_hydrolase_fold"/>
</dbReference>
<dbReference type="Proteomes" id="UP000184144">
    <property type="component" value="Unassembled WGS sequence"/>
</dbReference>
<protein>
    <submittedName>
        <fullName evidence="1">Esterase/lipase superfamily enzyme</fullName>
    </submittedName>
</protein>
<dbReference type="SUPFAM" id="SSF53474">
    <property type="entry name" value="alpha/beta-Hydrolases"/>
    <property type="match status" value="1"/>
</dbReference>
<dbReference type="EMBL" id="FQUV01000006">
    <property type="protein sequence ID" value="SHF44410.1"/>
    <property type="molecule type" value="Genomic_DNA"/>
</dbReference>
<evidence type="ECO:0000313" key="1">
    <source>
        <dbReference type="EMBL" id="SHF44410.1"/>
    </source>
</evidence>
<evidence type="ECO:0000313" key="2">
    <source>
        <dbReference type="Proteomes" id="UP000184144"/>
    </source>
</evidence>
<sequence length="374" mass="40441">MRVKKSEPRPAQVFTAAAHSPDTGGMTRRTLLMSLSGATLSACAPRGVLSMAGVSEKSKTQLIWVAAAPGTSMVAANPAFRDKIASISPFAHIEVSIPEHHALGQVEWPDTDPDPLRDFLVSDLENLTTEEVFLGAIAKDLSPDQEIGVFIHGFNTTYPEAIYRHAQIAHDFDLVGPQITFVWPSEGKPLGYLGDRDNVLVARDALLRFLERLTARFPNRVAVAAHSMGALLLMETLKQASVARRPLADRLAGLVLISPDIGMEVFISQVENIPSLPDQTLVIVSQKDRLLRLSQRLAGGKVRLGEGNDIDALQRLAIVVVDLSNATGGDPRNHLTAVTSPTAISYLRALIKDETVLTEAMGSTPLLLQFPSLL</sequence>
<keyword evidence="2" id="KW-1185">Reference proteome</keyword>
<gene>
    <name evidence="1" type="ORF">SAMN05444273_10680</name>
</gene>
<dbReference type="STRING" id="1486859.SAMN05444273_10680"/>